<dbReference type="Pfam" id="PF00134">
    <property type="entry name" value="Cyclin_N"/>
    <property type="match status" value="1"/>
</dbReference>
<dbReference type="InterPro" id="IPR002625">
    <property type="entry name" value="Smr_dom"/>
</dbReference>
<gene>
    <name evidence="14" type="ORF">FEM48_Zijuj03G0009400</name>
</gene>
<dbReference type="InterPro" id="IPR002885">
    <property type="entry name" value="PPR_rpt"/>
</dbReference>
<dbReference type="PANTHER" id="PTHR47447:SF17">
    <property type="entry name" value="OS12G0638900 PROTEIN"/>
    <property type="match status" value="1"/>
</dbReference>
<evidence type="ECO:0000256" key="9">
    <source>
        <dbReference type="ARBA" id="ARBA00032263"/>
    </source>
</evidence>
<comment type="caution">
    <text evidence="14">The sequence shown here is derived from an EMBL/GenBank/DDBJ whole genome shotgun (WGS) entry which is preliminary data.</text>
</comment>
<feature type="repeat" description="PPR" evidence="10">
    <location>
        <begin position="286"/>
        <end position="320"/>
    </location>
</feature>
<evidence type="ECO:0000256" key="3">
    <source>
        <dbReference type="ARBA" id="ARBA00011177"/>
    </source>
</evidence>
<dbReference type="InterPro" id="IPR033443">
    <property type="entry name" value="PROP1-like_PPR_dom"/>
</dbReference>
<dbReference type="SMART" id="SM01332">
    <property type="entry name" value="Cyclin_C"/>
    <property type="match status" value="1"/>
</dbReference>
<evidence type="ECO:0000256" key="11">
    <source>
        <dbReference type="RuleBase" id="RU000383"/>
    </source>
</evidence>
<keyword evidence="6" id="KW-0677">Repeat</keyword>
<accession>A0A978VM98</accession>
<dbReference type="PROSITE" id="PS51375">
    <property type="entry name" value="PPR"/>
    <property type="match status" value="6"/>
</dbReference>
<name>A0A978VM98_ZIZJJ</name>
<evidence type="ECO:0000256" key="1">
    <source>
        <dbReference type="ARBA" id="ARBA00006955"/>
    </source>
</evidence>
<proteinExistence type="inferred from homology"/>
<dbReference type="Pfam" id="PF23276">
    <property type="entry name" value="TPR_24"/>
    <property type="match status" value="1"/>
</dbReference>
<dbReference type="Pfam" id="PF01535">
    <property type="entry name" value="PPR"/>
    <property type="match status" value="1"/>
</dbReference>
<dbReference type="Proteomes" id="UP000813462">
    <property type="component" value="Unassembled WGS sequence"/>
</dbReference>
<dbReference type="InterPro" id="IPR013763">
    <property type="entry name" value="Cyclin-like_dom"/>
</dbReference>
<dbReference type="Gene3D" id="3.20.20.70">
    <property type="entry name" value="Aldolase class I"/>
    <property type="match status" value="2"/>
</dbReference>
<keyword evidence="7 11" id="KW-0195">Cyclin</keyword>
<evidence type="ECO:0000256" key="4">
    <source>
        <dbReference type="ARBA" id="ARBA00022618"/>
    </source>
</evidence>
<dbReference type="InterPro" id="IPR006671">
    <property type="entry name" value="Cyclin_N"/>
</dbReference>
<feature type="compositionally biased region" description="Polar residues" evidence="12">
    <location>
        <begin position="1223"/>
        <end position="1245"/>
    </location>
</feature>
<dbReference type="PANTHER" id="PTHR47447">
    <property type="entry name" value="OS03G0856100 PROTEIN"/>
    <property type="match status" value="1"/>
</dbReference>
<reference evidence="14" key="1">
    <citation type="journal article" date="2021" name="Front. Plant Sci.">
        <title>Chromosome-Scale Genome Assembly for Chinese Sour Jujube and Insights Into Its Genome Evolution and Domestication Signature.</title>
        <authorList>
            <person name="Shen L.-Y."/>
            <person name="Luo H."/>
            <person name="Wang X.-L."/>
            <person name="Wang X.-M."/>
            <person name="Qiu X.-J."/>
            <person name="Liu H."/>
            <person name="Zhou S.-S."/>
            <person name="Jia K.-H."/>
            <person name="Nie S."/>
            <person name="Bao Y.-T."/>
            <person name="Zhang R.-G."/>
            <person name="Yun Q.-Z."/>
            <person name="Chai Y.-H."/>
            <person name="Lu J.-Y."/>
            <person name="Li Y."/>
            <person name="Zhao S.-W."/>
            <person name="Mao J.-F."/>
            <person name="Jia S.-G."/>
            <person name="Mao Y.-M."/>
        </authorList>
    </citation>
    <scope>NUCLEOTIDE SEQUENCE</scope>
    <source>
        <strain evidence="14">AT0</strain>
        <tissue evidence="14">Leaf</tissue>
    </source>
</reference>
<comment type="subunit">
    <text evidence="3">Interacts with the CDC2 protein kinase to form a serine/threonine kinase holoenzyme complex also known as maturation promoting factor (MPF). The cyclin subunit imparts substrate specificity to the complex.</text>
</comment>
<dbReference type="GO" id="GO:0016740">
    <property type="term" value="F:transferase activity"/>
    <property type="evidence" value="ECO:0007669"/>
    <property type="project" value="UniProtKB-KW"/>
</dbReference>
<dbReference type="FunFam" id="1.25.40.10:FF:003121">
    <property type="entry name" value="Pentatricopeptide repeat-containing protein At1g79490, mitochondrial"/>
    <property type="match status" value="1"/>
</dbReference>
<dbReference type="EMBL" id="JAEACU010000003">
    <property type="protein sequence ID" value="KAH7536673.1"/>
    <property type="molecule type" value="Genomic_DNA"/>
</dbReference>
<dbReference type="Pfam" id="PF17177">
    <property type="entry name" value="PPR_long"/>
    <property type="match status" value="1"/>
</dbReference>
<feature type="region of interest" description="Disordered" evidence="12">
    <location>
        <begin position="1296"/>
        <end position="1321"/>
    </location>
</feature>
<feature type="repeat" description="PPR" evidence="10">
    <location>
        <begin position="321"/>
        <end position="355"/>
    </location>
</feature>
<evidence type="ECO:0000256" key="5">
    <source>
        <dbReference type="ARBA" id="ARBA00022679"/>
    </source>
</evidence>
<feature type="repeat" description="PPR" evidence="10">
    <location>
        <begin position="356"/>
        <end position="390"/>
    </location>
</feature>
<dbReference type="SMART" id="SM00385">
    <property type="entry name" value="CYCLIN"/>
    <property type="match status" value="2"/>
</dbReference>
<keyword evidence="4" id="KW-0132">Cell division</keyword>
<keyword evidence="5" id="KW-0808">Transferase</keyword>
<feature type="repeat" description="PPR" evidence="10">
    <location>
        <begin position="426"/>
        <end position="460"/>
    </location>
</feature>
<dbReference type="FunFam" id="1.10.472.10:FF:000091">
    <property type="entry name" value="putative cyclin-B3-1 isoform X3"/>
    <property type="match status" value="1"/>
</dbReference>
<comment type="similarity">
    <text evidence="2">Belongs to the PPR family. P subfamily.</text>
</comment>
<protein>
    <recommendedName>
        <fullName evidence="9">B-like cyclin</fullName>
    </recommendedName>
</protein>
<dbReference type="Pfam" id="PF02984">
    <property type="entry name" value="Cyclin_C"/>
    <property type="match status" value="1"/>
</dbReference>
<dbReference type="InterPro" id="IPR004367">
    <property type="entry name" value="Cyclin_C-dom"/>
</dbReference>
<evidence type="ECO:0000256" key="7">
    <source>
        <dbReference type="ARBA" id="ARBA00023127"/>
    </source>
</evidence>
<feature type="region of interest" description="Disordered" evidence="12">
    <location>
        <begin position="1223"/>
        <end position="1248"/>
    </location>
</feature>
<dbReference type="InterPro" id="IPR011990">
    <property type="entry name" value="TPR-like_helical_dom_sf"/>
</dbReference>
<dbReference type="InterPro" id="IPR036915">
    <property type="entry name" value="Cyclin-like_sf"/>
</dbReference>
<dbReference type="FunFam" id="1.10.472.10:FF:000057">
    <property type="entry name" value="Cyclin N-terminal domain containing 2"/>
    <property type="match status" value="1"/>
</dbReference>
<evidence type="ECO:0000259" key="13">
    <source>
        <dbReference type="PROSITE" id="PS50828"/>
    </source>
</evidence>
<evidence type="ECO:0000313" key="15">
    <source>
        <dbReference type="Proteomes" id="UP000813462"/>
    </source>
</evidence>
<evidence type="ECO:0000256" key="10">
    <source>
        <dbReference type="PROSITE-ProRule" id="PRU00708"/>
    </source>
</evidence>
<feature type="compositionally biased region" description="Polar residues" evidence="12">
    <location>
        <begin position="1433"/>
        <end position="1443"/>
    </location>
</feature>
<evidence type="ECO:0000256" key="2">
    <source>
        <dbReference type="ARBA" id="ARBA00007626"/>
    </source>
</evidence>
<feature type="domain" description="Smr" evidence="13">
    <location>
        <begin position="719"/>
        <end position="795"/>
    </location>
</feature>
<sequence>MICRRKLCPKHLQLLSKTPTSSYSFHNFHLRNSSFLYVNLLRNASKFRYLSSVVVSKLIPENPKFVEIPQSFNGSYFVGNPNFMDLGFVRSYCSRRNGGDECNDWIDEEIEYLDESGSVIYTGKGVRSVEPGLDDHVMIGGLKKPFLNASAVAKIVELVNRWKWGPELETQLDKLQFVPNMIHITQALRVIKDSDAALSLFRWSKRQPWYSPSDDCFLILFDSLNQTKNFDEIKSLFDEMVKDSSGNGNFSFSACNRVIQYLAKAEKLEMSFFCFKKIRDSGYKVDSQTYNSLITLFLNKGLPYKAFEIYEVMEAADCSLDGLSYELMIPSLAKSGRLDAAFKLFQEMKEKNFRPGFNIFASLVDSMGKAGRLDASMKVYMEMQGYGLRPSATMFVSLIESYVKAGKLDTAIRLWDEMKKAGFRPNFGLYTLIVESHAKSGKLDIAMSAFTDMEKAGFLPTPSTYSCLLEMHAASGQVDSGMKLYNSMTNAGLRPGLSTYTSLLTLLANKKLVDVAAKILLEMKTMGYSVDVSASDVLMVYIKDGSVDLALRWLRFMGSSGIRTNNFIIRQLFESCMKNGLYESAKPLLETYVSSAAKVDLILYTSILAHLVRCQDEQNERHLMSILGATKHKAHSFMCGLFTGPEQRKQPVLSFVREFFKGIDYELEEGAARYFVNVLLNYLVLMGQINRARCVWKVAYENKLFPKAIVFDQQIAWSLDVRNLSVGAALISVVHTLHRFRKRMLYYGVVPRRIKLVTGPTLKIVVAQMLSSVESPFEVSKVVLRAPGDSVMEWFKKPIVQQFLLNEIPSRADILMHKLNTLFPSSAPEIRSLSPPKPLITGRSIFHTSMALKIGGQSLPSLESLLALNPIRIQSLEMMRAHYVAEPFFLLAGPNVIESEEHILRMAKHIKGIASKVGLPLVFKSSFDKANRTSSKSFRGPGLEEGLKILEKVKIAYDIPVVTDVHESTQCEAVGRVADIIQIPAFLCRQVMCNSAEKIRLAGNSKVMVCERGTMFGYNDLIVDPRNLEWMREANCPVVADVTHSLQQPAGRKLDGGGVASGGLRELIPCIARTAIAVGVDGVFMEVHDDPMNAPVDGPTQWPLRHLEELLEELVAIAVSPLVPYCYYYYCTKYSFMHSAMPFDFYKDMTSIAQLGNNKAIGGLRSLEKSKGKNECRAKPKVQRSALADISNIHRNSSSNLKLNGSKPMVSVAMGTRTASVSSRKSILGSRQGNLDQDVSDSLTSKRGKDLKVPSYDQRIKATGLLCETIIKKGRRTVRDTLIPTRKSLPVLKRVDQANKSIPKENAASSQQAKEENGCPVKAKTGRKIMLRVSNAKMQLWRNRVSDGFIITDQTSMGSHTTSRQPIRPIVKTTLKASNAKRNMKSQNTSGPDKLVNVASTSSKKRVVAKSSVSENIVHEATCTELPSDRNCKPSTSDTTGMGKSNRRRSYTSLLMGRSKLLEEHGEVMEQEKLPSIDDDGNQLEVADYVDEIYQYYWVTEAQNPPLANYMSIQKDLTPHMRAILINWLIEVHFKFDLMQETLYLMVTLLDRYLSQVIVEKNELQLVGLTALLLASKYEDFWHPRESLILKKLKFRLNAPTPYVFMLRFLKAAQSDTKLEHLAFYLIELSLVEYEALMFKPSLLCASAIYVARCTLQMTPWTPLLCRHARCEVSQIRDCAEMILGLQKAARGGQLKVTYEKYMSPELSGVAAIRPLDSLPF</sequence>
<dbReference type="SMART" id="SM00463">
    <property type="entry name" value="SMR"/>
    <property type="match status" value="1"/>
</dbReference>
<evidence type="ECO:0000313" key="14">
    <source>
        <dbReference type="EMBL" id="KAH7536673.1"/>
    </source>
</evidence>
<feature type="repeat" description="PPR" evidence="10">
    <location>
        <begin position="461"/>
        <end position="495"/>
    </location>
</feature>
<dbReference type="PROSITE" id="PS50828">
    <property type="entry name" value="SMR"/>
    <property type="match status" value="1"/>
</dbReference>
<feature type="repeat" description="PPR" evidence="10">
    <location>
        <begin position="391"/>
        <end position="425"/>
    </location>
</feature>
<dbReference type="SUPFAM" id="SSF51569">
    <property type="entry name" value="Aldolase"/>
    <property type="match status" value="1"/>
</dbReference>
<evidence type="ECO:0000256" key="8">
    <source>
        <dbReference type="ARBA" id="ARBA00023306"/>
    </source>
</evidence>
<dbReference type="Gene3D" id="1.10.472.10">
    <property type="entry name" value="Cyclin-like"/>
    <property type="match status" value="2"/>
</dbReference>
<dbReference type="InterPro" id="IPR006218">
    <property type="entry name" value="DAHP1/KDSA"/>
</dbReference>
<evidence type="ECO:0000256" key="6">
    <source>
        <dbReference type="ARBA" id="ARBA00022737"/>
    </source>
</evidence>
<organism evidence="14 15">
    <name type="scientific">Ziziphus jujuba var. spinosa</name>
    <dbReference type="NCBI Taxonomy" id="714518"/>
    <lineage>
        <taxon>Eukaryota</taxon>
        <taxon>Viridiplantae</taxon>
        <taxon>Streptophyta</taxon>
        <taxon>Embryophyta</taxon>
        <taxon>Tracheophyta</taxon>
        <taxon>Spermatophyta</taxon>
        <taxon>Magnoliopsida</taxon>
        <taxon>eudicotyledons</taxon>
        <taxon>Gunneridae</taxon>
        <taxon>Pentapetalae</taxon>
        <taxon>rosids</taxon>
        <taxon>fabids</taxon>
        <taxon>Rosales</taxon>
        <taxon>Rhamnaceae</taxon>
        <taxon>Paliureae</taxon>
        <taxon>Ziziphus</taxon>
    </lineage>
</organism>
<feature type="region of interest" description="Disordered" evidence="12">
    <location>
        <begin position="1426"/>
        <end position="1446"/>
    </location>
</feature>
<dbReference type="GO" id="GO:0051301">
    <property type="term" value="P:cell division"/>
    <property type="evidence" value="ECO:0007669"/>
    <property type="project" value="UniProtKB-KW"/>
</dbReference>
<dbReference type="SUPFAM" id="SSF47954">
    <property type="entry name" value="Cyclin-like"/>
    <property type="match status" value="2"/>
</dbReference>
<dbReference type="Pfam" id="PF00793">
    <property type="entry name" value="DAHP_synth_1"/>
    <property type="match status" value="2"/>
</dbReference>
<dbReference type="Gene3D" id="1.25.40.10">
    <property type="entry name" value="Tetratricopeptide repeat domain"/>
    <property type="match status" value="4"/>
</dbReference>
<dbReference type="InterPro" id="IPR057027">
    <property type="entry name" value="TPR_mt"/>
</dbReference>
<evidence type="ECO:0000256" key="12">
    <source>
        <dbReference type="SAM" id="MobiDB-lite"/>
    </source>
</evidence>
<dbReference type="NCBIfam" id="TIGR00756">
    <property type="entry name" value="PPR"/>
    <property type="match status" value="5"/>
</dbReference>
<comment type="similarity">
    <text evidence="1">Belongs to the cyclin family. Cyclin AB subfamily.</text>
</comment>
<dbReference type="InterPro" id="IPR013785">
    <property type="entry name" value="Aldolase_TIM"/>
</dbReference>
<keyword evidence="8" id="KW-0131">Cell cycle</keyword>